<dbReference type="PROSITE" id="PS50949">
    <property type="entry name" value="HTH_GNTR"/>
    <property type="match status" value="1"/>
</dbReference>
<dbReference type="SUPFAM" id="SSF46785">
    <property type="entry name" value="Winged helix' DNA-binding domain"/>
    <property type="match status" value="1"/>
</dbReference>
<dbReference type="InterPro" id="IPR011711">
    <property type="entry name" value="GntR_C"/>
</dbReference>
<dbReference type="InterPro" id="IPR036390">
    <property type="entry name" value="WH_DNA-bd_sf"/>
</dbReference>
<dbReference type="SUPFAM" id="SSF48008">
    <property type="entry name" value="GntR ligand-binding domain-like"/>
    <property type="match status" value="1"/>
</dbReference>
<evidence type="ECO:0000313" key="6">
    <source>
        <dbReference type="Proteomes" id="UP000186141"/>
    </source>
</evidence>
<dbReference type="SMART" id="SM00345">
    <property type="entry name" value="HTH_GNTR"/>
    <property type="match status" value="1"/>
</dbReference>
<dbReference type="EMBL" id="FTOT01000003">
    <property type="protein sequence ID" value="SIS96622.1"/>
    <property type="molecule type" value="Genomic_DNA"/>
</dbReference>
<dbReference type="OrthoDB" id="7618373at2"/>
<keyword evidence="1" id="KW-0805">Transcription regulation</keyword>
<evidence type="ECO:0000313" key="5">
    <source>
        <dbReference type="EMBL" id="SIS96622.1"/>
    </source>
</evidence>
<dbReference type="InterPro" id="IPR036388">
    <property type="entry name" value="WH-like_DNA-bd_sf"/>
</dbReference>
<dbReference type="SMART" id="SM00895">
    <property type="entry name" value="FCD"/>
    <property type="match status" value="1"/>
</dbReference>
<protein>
    <submittedName>
        <fullName evidence="5">Transcriptional regulator, GntR family</fullName>
    </submittedName>
</protein>
<dbReference type="Proteomes" id="UP000186141">
    <property type="component" value="Unassembled WGS sequence"/>
</dbReference>
<dbReference type="STRING" id="1086013.SAMN05421774_103329"/>
<name>A0A1N7NEA0_9RHOB</name>
<evidence type="ECO:0000256" key="2">
    <source>
        <dbReference type="ARBA" id="ARBA00023125"/>
    </source>
</evidence>
<dbReference type="Gene3D" id="1.20.120.530">
    <property type="entry name" value="GntR ligand-binding domain-like"/>
    <property type="match status" value="1"/>
</dbReference>
<evidence type="ECO:0000259" key="4">
    <source>
        <dbReference type="PROSITE" id="PS50949"/>
    </source>
</evidence>
<dbReference type="Gene3D" id="1.10.10.10">
    <property type="entry name" value="Winged helix-like DNA-binding domain superfamily/Winged helix DNA-binding domain"/>
    <property type="match status" value="1"/>
</dbReference>
<evidence type="ECO:0000256" key="3">
    <source>
        <dbReference type="ARBA" id="ARBA00023163"/>
    </source>
</evidence>
<organism evidence="5 6">
    <name type="scientific">Gemmobacter megaterium</name>
    <dbReference type="NCBI Taxonomy" id="1086013"/>
    <lineage>
        <taxon>Bacteria</taxon>
        <taxon>Pseudomonadati</taxon>
        <taxon>Pseudomonadota</taxon>
        <taxon>Alphaproteobacteria</taxon>
        <taxon>Rhodobacterales</taxon>
        <taxon>Paracoccaceae</taxon>
        <taxon>Gemmobacter</taxon>
    </lineage>
</organism>
<feature type="domain" description="HTH gntR-type" evidence="4">
    <location>
        <begin position="9"/>
        <end position="76"/>
    </location>
</feature>
<dbReference type="PANTHER" id="PTHR43537:SF53">
    <property type="entry name" value="HTH-TYPE TRANSCRIPTIONAL REPRESSOR NANR"/>
    <property type="match status" value="1"/>
</dbReference>
<proteinExistence type="predicted"/>
<dbReference type="PANTHER" id="PTHR43537">
    <property type="entry name" value="TRANSCRIPTIONAL REGULATOR, GNTR FAMILY"/>
    <property type="match status" value="1"/>
</dbReference>
<dbReference type="RefSeq" id="WP_076530892.1">
    <property type="nucleotide sequence ID" value="NZ_BMEH01000003.1"/>
</dbReference>
<accession>A0A1N7NEA0</accession>
<evidence type="ECO:0000256" key="1">
    <source>
        <dbReference type="ARBA" id="ARBA00023015"/>
    </source>
</evidence>
<dbReference type="InterPro" id="IPR008920">
    <property type="entry name" value="TF_FadR/GntR_C"/>
</dbReference>
<dbReference type="GO" id="GO:0003677">
    <property type="term" value="F:DNA binding"/>
    <property type="evidence" value="ECO:0007669"/>
    <property type="project" value="UniProtKB-KW"/>
</dbReference>
<reference evidence="5 6" key="1">
    <citation type="submission" date="2017-01" db="EMBL/GenBank/DDBJ databases">
        <authorList>
            <person name="Mah S.A."/>
            <person name="Swanson W.J."/>
            <person name="Moy G.W."/>
            <person name="Vacquier V.D."/>
        </authorList>
    </citation>
    <scope>NUCLEOTIDE SEQUENCE [LARGE SCALE GENOMIC DNA]</scope>
    <source>
        <strain evidence="5 6">DSM 26375</strain>
    </source>
</reference>
<dbReference type="AlphaFoldDB" id="A0A1N7NEA0"/>
<dbReference type="InterPro" id="IPR000524">
    <property type="entry name" value="Tscrpt_reg_HTH_GntR"/>
</dbReference>
<dbReference type="Pfam" id="PF07729">
    <property type="entry name" value="FCD"/>
    <property type="match status" value="1"/>
</dbReference>
<keyword evidence="3" id="KW-0804">Transcription</keyword>
<dbReference type="Pfam" id="PF00392">
    <property type="entry name" value="GntR"/>
    <property type="match status" value="1"/>
</dbReference>
<keyword evidence="6" id="KW-1185">Reference proteome</keyword>
<gene>
    <name evidence="5" type="ORF">SAMN05421774_103329</name>
</gene>
<sequence>MTARPAAAPVTVTEICEKLWQAIFERKLRPGMRLKEEELAEIFSTSRARVRQALSLLERDRLVTLIPNRGGFVSEPTIDEARDVFFARRIVEGGLMERLCSRVTDADIARLRAHVALERDAHQRDDLPAMVRLSGAFHILIAELAGSEYLHGVLRDLVSRTSLISTMYQPRQMHDCGPDEHEEIVGHIARGDVAAALAAMAHHLEHVEAQLDLNEAPDLPRDLREALL</sequence>
<dbReference type="GO" id="GO:0003700">
    <property type="term" value="F:DNA-binding transcription factor activity"/>
    <property type="evidence" value="ECO:0007669"/>
    <property type="project" value="InterPro"/>
</dbReference>
<keyword evidence="2" id="KW-0238">DNA-binding</keyword>